<dbReference type="RefSeq" id="XP_009498377.1">
    <property type="nucleotide sequence ID" value="XM_009500102.1"/>
</dbReference>
<dbReference type="Proteomes" id="UP000030693">
    <property type="component" value="Unassembled WGS sequence"/>
</dbReference>
<dbReference type="PANTHER" id="PTHR15332:SF175">
    <property type="entry name" value="PROPROTEIN CONVERTASE SUBTILISIN_KEXIN TYPE 5-LIKE"/>
    <property type="match status" value="1"/>
</dbReference>
<keyword evidence="4" id="KW-1185">Reference proteome</keyword>
<evidence type="ECO:0000256" key="1">
    <source>
        <dbReference type="SAM" id="Phobius"/>
    </source>
</evidence>
<name>A0A058YZT4_FONAL</name>
<dbReference type="InterPro" id="IPR000742">
    <property type="entry name" value="EGF"/>
</dbReference>
<keyword evidence="1" id="KW-1133">Transmembrane helix</keyword>
<feature type="domain" description="EGF-like" evidence="2">
    <location>
        <begin position="136"/>
        <end position="170"/>
    </location>
</feature>
<dbReference type="PANTHER" id="PTHR15332">
    <property type="entry name" value="PROPROTEIN CONVERTASE SUBTILISIN_KEXIN TYPE 5-LIKE"/>
    <property type="match status" value="1"/>
</dbReference>
<keyword evidence="1" id="KW-0812">Transmembrane</keyword>
<dbReference type="SMART" id="SM00181">
    <property type="entry name" value="EGF"/>
    <property type="match status" value="3"/>
</dbReference>
<reference evidence="3" key="1">
    <citation type="submission" date="2013-04" db="EMBL/GenBank/DDBJ databases">
        <title>The Genome Sequence of Fonticula alba ATCC 38817.</title>
        <authorList>
            <consortium name="The Broad Institute Genomics Platform"/>
            <person name="Russ C."/>
            <person name="Cuomo C."/>
            <person name="Burger G."/>
            <person name="Gray M.W."/>
            <person name="Holland P.W.H."/>
            <person name="King N."/>
            <person name="Lang F.B.F."/>
            <person name="Roger A.J."/>
            <person name="Ruiz-Trillo I."/>
            <person name="Brown M."/>
            <person name="Walker B."/>
            <person name="Young S."/>
            <person name="Zeng Q."/>
            <person name="Gargeya S."/>
            <person name="Fitzgerald M."/>
            <person name="Haas B."/>
            <person name="Abouelleil A."/>
            <person name="Allen A.W."/>
            <person name="Alvarado L."/>
            <person name="Arachchi H.M."/>
            <person name="Berlin A.M."/>
            <person name="Chapman S.B."/>
            <person name="Gainer-Dewar J."/>
            <person name="Goldberg J."/>
            <person name="Griggs A."/>
            <person name="Gujja S."/>
            <person name="Hansen M."/>
            <person name="Howarth C."/>
            <person name="Imamovic A."/>
            <person name="Ireland A."/>
            <person name="Larimer J."/>
            <person name="McCowan C."/>
            <person name="Murphy C."/>
            <person name="Pearson M."/>
            <person name="Poon T.W."/>
            <person name="Priest M."/>
            <person name="Roberts A."/>
            <person name="Saif S."/>
            <person name="Shea T."/>
            <person name="Sisk P."/>
            <person name="Sykes S."/>
            <person name="Wortman J."/>
            <person name="Nusbaum C."/>
            <person name="Birren B."/>
        </authorList>
    </citation>
    <scope>NUCLEOTIDE SEQUENCE [LARGE SCALE GENOMIC DNA]</scope>
    <source>
        <strain evidence="3">ATCC 38817</strain>
    </source>
</reference>
<dbReference type="InterPro" id="IPR006212">
    <property type="entry name" value="Furin_repeat"/>
</dbReference>
<dbReference type="Gene3D" id="2.10.220.10">
    <property type="entry name" value="Hormone Receptor, Insulin-like Growth Factor Receptor 1, Chain A, domain 2"/>
    <property type="match status" value="6"/>
</dbReference>
<proteinExistence type="predicted"/>
<evidence type="ECO:0000313" key="3">
    <source>
        <dbReference type="EMBL" id="KCV67218.1"/>
    </source>
</evidence>
<evidence type="ECO:0000259" key="2">
    <source>
        <dbReference type="SMART" id="SM00181"/>
    </source>
</evidence>
<dbReference type="eggNOG" id="KOG3525">
    <property type="taxonomic scope" value="Eukaryota"/>
</dbReference>
<feature type="transmembrane region" description="Helical" evidence="1">
    <location>
        <begin position="390"/>
        <end position="411"/>
    </location>
</feature>
<feature type="non-terminal residue" evidence="3">
    <location>
        <position position="1"/>
    </location>
</feature>
<dbReference type="OMA" id="ITCHASC"/>
<dbReference type="GeneID" id="20531087"/>
<feature type="non-terminal residue" evidence="3">
    <location>
        <position position="412"/>
    </location>
</feature>
<accession>A0A058YZT4</accession>
<protein>
    <recommendedName>
        <fullName evidence="2">EGF-like domain-containing protein</fullName>
    </recommendedName>
</protein>
<sequence>CPEQADTCGQCERGWLLASPDCVDSCPGDTSAQGGLCITCHASCAACFGPGPGQCAACLDPAHVLANGTCQASCPEGSFASAGACQPCAPTCATCDGPSTSDCATCPGDRLFLQGACLAECPQAHYHQPADQSGHECAPCDASCLQCSGPGSGQCSACPPGSLLHQGTCVPLCPGGFFACLAAGQCAACPGGCATCQAAPGHPGGTCQADCLTCLPGGLLAGHQCLEACPLGTFAPAESAICQPCAAPCDTCAGRGDHCTSCLDGLLLLPGAGSCAGSCPAGTAAILAPARACLACPANCAQCDATASQPGCSVAADGSLTCPAIPACSQCDASFLLLAEATCTRACPAGTFADWAASPAACAACQAGCTECTGPAKEDCLRSAGPSSRGLALGLGIGLGLLMLLLLLVALL</sequence>
<dbReference type="SMART" id="SM00261">
    <property type="entry name" value="FU"/>
    <property type="match status" value="6"/>
</dbReference>
<gene>
    <name evidence="3" type="ORF">H696_06362</name>
</gene>
<dbReference type="AlphaFoldDB" id="A0A058YZT4"/>
<dbReference type="SUPFAM" id="SSF57184">
    <property type="entry name" value="Growth factor receptor domain"/>
    <property type="match status" value="3"/>
</dbReference>
<feature type="domain" description="EGF-like" evidence="2">
    <location>
        <begin position="244"/>
        <end position="276"/>
    </location>
</feature>
<dbReference type="InterPro" id="IPR009030">
    <property type="entry name" value="Growth_fac_rcpt_cys_sf"/>
</dbReference>
<organism evidence="3">
    <name type="scientific">Fonticula alba</name>
    <name type="common">Slime mold</name>
    <dbReference type="NCBI Taxonomy" id="691883"/>
    <lineage>
        <taxon>Eukaryota</taxon>
        <taxon>Rotosphaerida</taxon>
        <taxon>Fonticulaceae</taxon>
        <taxon>Fonticula</taxon>
    </lineage>
</organism>
<dbReference type="CDD" id="cd00064">
    <property type="entry name" value="FU"/>
    <property type="match status" value="3"/>
</dbReference>
<keyword evidence="1" id="KW-0472">Membrane</keyword>
<dbReference type="OrthoDB" id="300641at2759"/>
<feature type="domain" description="EGF-like" evidence="2">
    <location>
        <begin position="206"/>
        <end position="243"/>
    </location>
</feature>
<evidence type="ECO:0000313" key="4">
    <source>
        <dbReference type="Proteomes" id="UP000030693"/>
    </source>
</evidence>
<dbReference type="EMBL" id="KK198052">
    <property type="protein sequence ID" value="KCV67218.1"/>
    <property type="molecule type" value="Genomic_DNA"/>
</dbReference>